<dbReference type="Proteomes" id="UP001176961">
    <property type="component" value="Unassembled WGS sequence"/>
</dbReference>
<comment type="caution">
    <text evidence="3">The sequence shown here is derived from an EMBL/GenBank/DDBJ whole genome shotgun (WGS) entry which is preliminary data.</text>
</comment>
<keyword evidence="1" id="KW-0863">Zinc-finger</keyword>
<reference evidence="3" key="1">
    <citation type="submission" date="2023-07" db="EMBL/GenBank/DDBJ databases">
        <authorList>
            <consortium name="CYATHOMIX"/>
        </authorList>
    </citation>
    <scope>NUCLEOTIDE SEQUENCE</scope>
    <source>
        <strain evidence="3">N/A</strain>
    </source>
</reference>
<feature type="domain" description="SWIM-type" evidence="2">
    <location>
        <begin position="46"/>
        <end position="104"/>
    </location>
</feature>
<evidence type="ECO:0000256" key="1">
    <source>
        <dbReference type="PROSITE-ProRule" id="PRU00325"/>
    </source>
</evidence>
<dbReference type="EMBL" id="CATQJL010000001">
    <property type="protein sequence ID" value="CAJ0590206.1"/>
    <property type="molecule type" value="Genomic_DNA"/>
</dbReference>
<keyword evidence="1" id="KW-0862">Zinc</keyword>
<evidence type="ECO:0000313" key="3">
    <source>
        <dbReference type="EMBL" id="CAJ0590206.1"/>
    </source>
</evidence>
<evidence type="ECO:0000313" key="4">
    <source>
        <dbReference type="Proteomes" id="UP001176961"/>
    </source>
</evidence>
<gene>
    <name evidence="3" type="ORF">CYNAS_LOCUS2189</name>
</gene>
<sequence length="276" mass="30615">MYGYSCIASTIELFGCQVTVAITVVHYFVMCRTSDHTSDHTVSKGFTVTRRCSREMQPSTSEEQEKMHCSLCGVCPMYVSCSCADAVKSGISCKHAHAWALNYDVIEGSEEEVVSLSDKRKELVTELQEIVDRLSFSWSTRPAVDENRIASLMRTRDLLLQAANEELGGLRKPVLIPRRECPTRGRKVLTKQAPVRRMVKSKCAAEYTGNIVADELNICVLCDDTHPPLEDPKDEPVMEGADILWWSCRVVVHGCTEIACSVGNCPVCDGVFEPTG</sequence>
<dbReference type="GO" id="GO:0008270">
    <property type="term" value="F:zinc ion binding"/>
    <property type="evidence" value="ECO:0007669"/>
    <property type="project" value="UniProtKB-KW"/>
</dbReference>
<proteinExistence type="predicted"/>
<dbReference type="AlphaFoldDB" id="A0AA36DN04"/>
<organism evidence="3 4">
    <name type="scientific">Cylicocyclus nassatus</name>
    <name type="common">Nematode worm</name>
    <dbReference type="NCBI Taxonomy" id="53992"/>
    <lineage>
        <taxon>Eukaryota</taxon>
        <taxon>Metazoa</taxon>
        <taxon>Ecdysozoa</taxon>
        <taxon>Nematoda</taxon>
        <taxon>Chromadorea</taxon>
        <taxon>Rhabditida</taxon>
        <taxon>Rhabditina</taxon>
        <taxon>Rhabditomorpha</taxon>
        <taxon>Strongyloidea</taxon>
        <taxon>Strongylidae</taxon>
        <taxon>Cylicocyclus</taxon>
    </lineage>
</organism>
<dbReference type="PROSITE" id="PS50966">
    <property type="entry name" value="ZF_SWIM"/>
    <property type="match status" value="1"/>
</dbReference>
<evidence type="ECO:0000259" key="2">
    <source>
        <dbReference type="PROSITE" id="PS50966"/>
    </source>
</evidence>
<dbReference type="InterPro" id="IPR007527">
    <property type="entry name" value="Znf_SWIM"/>
</dbReference>
<accession>A0AA36DN04</accession>
<keyword evidence="4" id="KW-1185">Reference proteome</keyword>
<name>A0AA36DN04_CYLNA</name>
<protein>
    <recommendedName>
        <fullName evidence="2">SWIM-type domain-containing protein</fullName>
    </recommendedName>
</protein>
<keyword evidence="1" id="KW-0479">Metal-binding</keyword>